<evidence type="ECO:0000313" key="2">
    <source>
        <dbReference type="EMBL" id="RCS46035.1"/>
    </source>
</evidence>
<dbReference type="RefSeq" id="WP_114369806.1">
    <property type="nucleotide sequence ID" value="NZ_QPEX01000033.1"/>
</dbReference>
<gene>
    <name evidence="2" type="ORF">DTL42_16230</name>
</gene>
<dbReference type="OrthoDB" id="290314at2"/>
<dbReference type="EMBL" id="QPEX01000033">
    <property type="protein sequence ID" value="RCS46035.1"/>
    <property type="molecule type" value="Genomic_DNA"/>
</dbReference>
<dbReference type="PROSITE" id="PS51257">
    <property type="entry name" value="PROKAR_LIPOPROTEIN"/>
    <property type="match status" value="1"/>
</dbReference>
<dbReference type="SUPFAM" id="SSF54427">
    <property type="entry name" value="NTF2-like"/>
    <property type="match status" value="1"/>
</dbReference>
<evidence type="ECO:0000256" key="1">
    <source>
        <dbReference type="SAM" id="MobiDB-lite"/>
    </source>
</evidence>
<evidence type="ECO:0000313" key="3">
    <source>
        <dbReference type="Proteomes" id="UP000253562"/>
    </source>
</evidence>
<dbReference type="Proteomes" id="UP000253562">
    <property type="component" value="Unassembled WGS sequence"/>
</dbReference>
<protein>
    <submittedName>
        <fullName evidence="2">Uncharacterized protein</fullName>
    </submittedName>
</protein>
<dbReference type="AlphaFoldDB" id="A0A368KNM4"/>
<sequence length="188" mass="21268">MRFVCLVLLLVGLGCKPIESLESSDTSSTAKSGESVSPQDWKDPQQVQQDLRRVMAATFEGDVDTLLGLTHEKVLEVVDDPEVAREAMRGVLATFQENNVSMDVLEFTTEPYFLESEKSHFVVIPIRMVLTIDEKKVEAIGYEFGQKKKTESEWKYIAGKKVNPQTVGNLFPDFPSDFKFPEMRMNLL</sequence>
<proteinExistence type="predicted"/>
<name>A0A368KNM4_9BACT</name>
<feature type="compositionally biased region" description="Polar residues" evidence="1">
    <location>
        <begin position="21"/>
        <end position="38"/>
    </location>
</feature>
<feature type="region of interest" description="Disordered" evidence="1">
    <location>
        <begin position="21"/>
        <end position="44"/>
    </location>
</feature>
<reference evidence="2 3" key="1">
    <citation type="submission" date="2018-07" db="EMBL/GenBank/DDBJ databases">
        <title>Comparative genomes isolates from brazilian mangrove.</title>
        <authorList>
            <person name="De Araujo J.E."/>
            <person name="Taketani R.G."/>
            <person name="Silva M.C.P."/>
            <person name="Lourenco M.V."/>
            <person name="Oliveira V.M."/>
            <person name="Andreote F.D."/>
        </authorList>
    </citation>
    <scope>NUCLEOTIDE SEQUENCE [LARGE SCALE GENOMIC DNA]</scope>
    <source>
        <strain evidence="2 3">HEX PRIS-MGV</strain>
    </source>
</reference>
<comment type="caution">
    <text evidence="2">The sequence shown here is derived from an EMBL/GenBank/DDBJ whole genome shotgun (WGS) entry which is preliminary data.</text>
</comment>
<dbReference type="InterPro" id="IPR032710">
    <property type="entry name" value="NTF2-like_dom_sf"/>
</dbReference>
<accession>A0A368KNM4</accession>
<organism evidence="2 3">
    <name type="scientific">Bremerella cremea</name>
    <dbReference type="NCBI Taxonomy" id="1031537"/>
    <lineage>
        <taxon>Bacteria</taxon>
        <taxon>Pseudomonadati</taxon>
        <taxon>Planctomycetota</taxon>
        <taxon>Planctomycetia</taxon>
        <taxon>Pirellulales</taxon>
        <taxon>Pirellulaceae</taxon>
        <taxon>Bremerella</taxon>
    </lineage>
</organism>